<dbReference type="Proteomes" id="UP000295783">
    <property type="component" value="Unassembled WGS sequence"/>
</dbReference>
<dbReference type="InterPro" id="IPR005652">
    <property type="entry name" value="Photo_RC_H"/>
</dbReference>
<dbReference type="InterPro" id="IPR037097">
    <property type="entry name" value="Photo_RC_H_N_sf"/>
</dbReference>
<dbReference type="AlphaFoldDB" id="A0A4R6WYT6"/>
<dbReference type="Gene3D" id="4.10.540.10">
    <property type="entry name" value="Photosynthetic reaction centre, H subunit, N-terminal domain"/>
    <property type="match status" value="1"/>
</dbReference>
<dbReference type="Pfam" id="PF05239">
    <property type="entry name" value="PRC"/>
    <property type="match status" value="1"/>
</dbReference>
<dbReference type="SUPFAM" id="SSF50346">
    <property type="entry name" value="PRC-barrel domain"/>
    <property type="match status" value="1"/>
</dbReference>
<dbReference type="EMBL" id="SNYW01000007">
    <property type="protein sequence ID" value="TDQ82957.1"/>
    <property type="molecule type" value="Genomic_DNA"/>
</dbReference>
<dbReference type="RefSeq" id="WP_133612756.1">
    <property type="nucleotide sequence ID" value="NZ_SNYW01000007.1"/>
</dbReference>
<name>A0A4R6WYT6_9PROT</name>
<evidence type="ECO:0000313" key="4">
    <source>
        <dbReference type="EMBL" id="TDQ82957.1"/>
    </source>
</evidence>
<comment type="caution">
    <text evidence="4">The sequence shown here is derived from an EMBL/GenBank/DDBJ whole genome shotgun (WGS) entry which is preliminary data.</text>
</comment>
<dbReference type="NCBIfam" id="TIGR01150">
    <property type="entry name" value="puhA"/>
    <property type="match status" value="1"/>
</dbReference>
<dbReference type="SUPFAM" id="SSF81490">
    <property type="entry name" value="Photosystem II reaction centre subunit H, transmembrane region"/>
    <property type="match status" value="1"/>
</dbReference>
<dbReference type="Gene3D" id="3.90.50.10">
    <property type="entry name" value="Photosynthetic Reaction Center, subunit H, domain 2"/>
    <property type="match status" value="1"/>
</dbReference>
<proteinExistence type="predicted"/>
<keyword evidence="1" id="KW-1133">Transmembrane helix</keyword>
<reference evidence="4 5" key="1">
    <citation type="submission" date="2019-03" db="EMBL/GenBank/DDBJ databases">
        <title>Genomic Encyclopedia of Type Strains, Phase III (KMG-III): the genomes of soil and plant-associated and newly described type strains.</title>
        <authorList>
            <person name="Whitman W."/>
        </authorList>
    </citation>
    <scope>NUCLEOTIDE SEQUENCE [LARGE SCALE GENOMIC DNA]</scope>
    <source>
        <strain evidence="4 5">CGMCC 1.7660</strain>
    </source>
</reference>
<feature type="domain" description="Photosynthetic reaction centre H subunit N-terminal" evidence="2">
    <location>
        <begin position="4"/>
        <end position="134"/>
    </location>
</feature>
<dbReference type="InterPro" id="IPR027275">
    <property type="entry name" value="PRC-brl_dom"/>
</dbReference>
<gene>
    <name evidence="4" type="ORF">A8950_1239</name>
</gene>
<keyword evidence="1" id="KW-0812">Transmembrane</keyword>
<accession>A0A4R6WYT6</accession>
<dbReference type="Pfam" id="PF03967">
    <property type="entry name" value="PRCH"/>
    <property type="match status" value="1"/>
</dbReference>
<protein>
    <submittedName>
        <fullName evidence="4">Photosynthetic reaction center H subunit</fullName>
    </submittedName>
</protein>
<dbReference type="InterPro" id="IPR011033">
    <property type="entry name" value="PRC_barrel-like_sf"/>
</dbReference>
<evidence type="ECO:0000256" key="1">
    <source>
        <dbReference type="SAM" id="Phobius"/>
    </source>
</evidence>
<evidence type="ECO:0000259" key="3">
    <source>
        <dbReference type="Pfam" id="PF05239"/>
    </source>
</evidence>
<feature type="domain" description="PRC-barrel" evidence="3">
    <location>
        <begin position="143"/>
        <end position="204"/>
    </location>
</feature>
<sequence length="257" mass="28063">MQGAITAYIDVAQVVLYAFWIFFAGLILYLRREDKREGYPLEAGLPDRVIAQGFPAIPEPKTFELTHGGSVQAPNRIGDTRDIRAAPVGPWPGAPLEPTGDPMIDGVGPGSFAMRSDKPELAYDGKPKIVPLRIASDFWVDSEDSDPRGMDVIGADGKTGGIVVEVWVDRSEYLIRYLEVELAGATGGGHVLLPINFCKIDRRQELVRVSAILADQFARVPRLANPDQVTLLEEDRITAYYGGGTLYAEPSRLGPLL</sequence>
<keyword evidence="1" id="KW-0472">Membrane</keyword>
<dbReference type="InterPro" id="IPR015810">
    <property type="entry name" value="Photo_RC_H_N"/>
</dbReference>
<feature type="transmembrane region" description="Helical" evidence="1">
    <location>
        <begin position="12"/>
        <end position="30"/>
    </location>
</feature>
<dbReference type="GO" id="GO:0030077">
    <property type="term" value="C:plasma membrane light-harvesting complex"/>
    <property type="evidence" value="ECO:0007669"/>
    <property type="project" value="InterPro"/>
</dbReference>
<evidence type="ECO:0000259" key="2">
    <source>
        <dbReference type="Pfam" id="PF03967"/>
    </source>
</evidence>
<organism evidence="4 5">
    <name type="scientific">Dongia mobilis</name>
    <dbReference type="NCBI Taxonomy" id="578943"/>
    <lineage>
        <taxon>Bacteria</taxon>
        <taxon>Pseudomonadati</taxon>
        <taxon>Pseudomonadota</taxon>
        <taxon>Alphaproteobacteria</taxon>
        <taxon>Rhodospirillales</taxon>
        <taxon>Dongiaceae</taxon>
        <taxon>Dongia</taxon>
    </lineage>
</organism>
<dbReference type="GO" id="GO:0019684">
    <property type="term" value="P:photosynthesis, light reaction"/>
    <property type="evidence" value="ECO:0007669"/>
    <property type="project" value="InterPro"/>
</dbReference>
<dbReference type="OrthoDB" id="8557487at2"/>
<keyword evidence="5" id="KW-1185">Reference proteome</keyword>
<evidence type="ECO:0000313" key="5">
    <source>
        <dbReference type="Proteomes" id="UP000295783"/>
    </source>
</evidence>
<dbReference type="InterPro" id="IPR014747">
    <property type="entry name" value="Bac_photo_RC_H_C"/>
</dbReference>